<dbReference type="Proteomes" id="UP000028653">
    <property type="component" value="Unassembled WGS sequence"/>
</dbReference>
<keyword evidence="2" id="KW-1185">Reference proteome</keyword>
<dbReference type="AlphaFoldDB" id="A0A085G4T7"/>
<protein>
    <submittedName>
        <fullName evidence="1">Uncharacterized protein</fullName>
    </submittedName>
</protein>
<dbReference type="EMBL" id="JMPI01000054">
    <property type="protein sequence ID" value="KFC78732.1"/>
    <property type="molecule type" value="Genomic_DNA"/>
</dbReference>
<gene>
    <name evidence="1" type="ORF">GBAG_3178</name>
</gene>
<accession>A0A085G4T7</accession>
<evidence type="ECO:0000313" key="2">
    <source>
        <dbReference type="Proteomes" id="UP000028653"/>
    </source>
</evidence>
<name>A0A085G4T7_9ENTR</name>
<comment type="caution">
    <text evidence="1">The sequence shown here is derived from an EMBL/GenBank/DDBJ whole genome shotgun (WGS) entry which is preliminary data.</text>
</comment>
<proteinExistence type="predicted"/>
<sequence>MKTNIITGSEMSRLSVAIQIENLAAPLLTLNSKSKVAI</sequence>
<reference evidence="1 2" key="1">
    <citation type="submission" date="2014-05" db="EMBL/GenBank/DDBJ databases">
        <title>ATOL: Assembling a taxonomically balanced genome-scale reconstruction of the evolutionary history of the Enterobacteriaceae.</title>
        <authorList>
            <person name="Plunkett G.III."/>
            <person name="Neeno-Eckwall E.C."/>
            <person name="Glasner J.D."/>
            <person name="Perna N.T."/>
        </authorList>
    </citation>
    <scope>NUCLEOTIDE SEQUENCE [LARGE SCALE GENOMIC DNA]</scope>
    <source>
        <strain evidence="1 2">ATCC 33320</strain>
    </source>
</reference>
<organism evidence="1 2">
    <name type="scientific">Buttiauxella agrestis ATCC 33320</name>
    <dbReference type="NCBI Taxonomy" id="1006004"/>
    <lineage>
        <taxon>Bacteria</taxon>
        <taxon>Pseudomonadati</taxon>
        <taxon>Pseudomonadota</taxon>
        <taxon>Gammaproteobacteria</taxon>
        <taxon>Enterobacterales</taxon>
        <taxon>Enterobacteriaceae</taxon>
        <taxon>Buttiauxella</taxon>
    </lineage>
</organism>
<evidence type="ECO:0000313" key="1">
    <source>
        <dbReference type="EMBL" id="KFC78732.1"/>
    </source>
</evidence>